<evidence type="ECO:0000313" key="4">
    <source>
        <dbReference type="Proteomes" id="UP001589867"/>
    </source>
</evidence>
<dbReference type="Gene3D" id="3.40.50.12780">
    <property type="entry name" value="N-terminal domain of ligase-like"/>
    <property type="match status" value="1"/>
</dbReference>
<sequence length="560" mass="59619">MTDNEAVAFGPPIESDPVVAGRPLTLPGLLAEAAARYGAADAVVEPGRRITFGQLLDRSAVLAAQLGAIGIRPGDRVGVLVPNGVDFPVALFGVARAGAVAVLMNTFSAGPELESLLARSRAAALVVRTVDAAEPVRALARDLRTGGPDSRAEGWQAAADSRYPHLRSLLTVAETGTHARPPSPGPRPSQEVPVGQDDDAVILYTSGTTATPKAVVHRHRSACIQSYRWADLLAMRPGERLLSMSPLFWSSGLVKSLGSALSSGGCLLTMPRFTAEGALDLIERERATTLIAPPHLDQRMINVAGFAQRDLSSLRRVHRRSPLRAALRLTHEWNPGGYGLSETFTLITSFPAEVEPATLRGSEGTVLPGAALRIVDPATGAVAGTDQVGRICVGGVTLMRGYDGMPDALDADGYFPTGDLGRLDHGGRLYFSGRMDSVIRSGGANLSPAEVESALTGWHRIVRSAVVALPHPGHGQVLVLCCTPADPSVTEGEVLDFLRARLARYKVPRRVVLLDEHDFRFTATHKVDLRHARGLAVRRIVATGDDPRWAAMLEEERDAS</sequence>
<keyword evidence="4" id="KW-1185">Reference proteome</keyword>
<dbReference type="InterPro" id="IPR000873">
    <property type="entry name" value="AMP-dep_synth/lig_dom"/>
</dbReference>
<evidence type="ECO:0000313" key="3">
    <source>
        <dbReference type="EMBL" id="MFC0533397.1"/>
    </source>
</evidence>
<dbReference type="SUPFAM" id="SSF56801">
    <property type="entry name" value="Acetyl-CoA synthetase-like"/>
    <property type="match status" value="1"/>
</dbReference>
<dbReference type="InterPro" id="IPR045851">
    <property type="entry name" value="AMP-bd_C_sf"/>
</dbReference>
<name>A0ABV6MF84_9ACTN</name>
<dbReference type="InterPro" id="IPR025110">
    <property type="entry name" value="AMP-bd_C"/>
</dbReference>
<evidence type="ECO:0000259" key="1">
    <source>
        <dbReference type="Pfam" id="PF00501"/>
    </source>
</evidence>
<gene>
    <name evidence="3" type="ORF">ACFFIA_37915</name>
</gene>
<feature type="domain" description="AMP-dependent synthetase/ligase" evidence="1">
    <location>
        <begin position="31"/>
        <end position="402"/>
    </location>
</feature>
<feature type="domain" description="AMP-binding enzyme C-terminal" evidence="2">
    <location>
        <begin position="450"/>
        <end position="516"/>
    </location>
</feature>
<dbReference type="EMBL" id="JBHLUH010000083">
    <property type="protein sequence ID" value="MFC0533397.1"/>
    <property type="molecule type" value="Genomic_DNA"/>
</dbReference>
<dbReference type="InterPro" id="IPR050237">
    <property type="entry name" value="ATP-dep_AMP-bd_enzyme"/>
</dbReference>
<accession>A0ABV6MF84</accession>
<dbReference type="Gene3D" id="3.30.300.30">
    <property type="match status" value="1"/>
</dbReference>
<protein>
    <submittedName>
        <fullName evidence="3">Class I adenylate-forming enzyme family protein</fullName>
    </submittedName>
</protein>
<dbReference type="CDD" id="cd04433">
    <property type="entry name" value="AFD_class_I"/>
    <property type="match status" value="1"/>
</dbReference>
<dbReference type="PANTHER" id="PTHR43767">
    <property type="entry name" value="LONG-CHAIN-FATTY-ACID--COA LIGASE"/>
    <property type="match status" value="1"/>
</dbReference>
<dbReference type="Pfam" id="PF00501">
    <property type="entry name" value="AMP-binding"/>
    <property type="match status" value="1"/>
</dbReference>
<evidence type="ECO:0000259" key="2">
    <source>
        <dbReference type="Pfam" id="PF13193"/>
    </source>
</evidence>
<dbReference type="Pfam" id="PF13193">
    <property type="entry name" value="AMP-binding_C"/>
    <property type="match status" value="1"/>
</dbReference>
<dbReference type="PANTHER" id="PTHR43767:SF12">
    <property type="entry name" value="AMP-DEPENDENT SYNTHETASE AND LIGASE"/>
    <property type="match status" value="1"/>
</dbReference>
<organism evidence="3 4">
    <name type="scientific">Phytohabitans kaempferiae</name>
    <dbReference type="NCBI Taxonomy" id="1620943"/>
    <lineage>
        <taxon>Bacteria</taxon>
        <taxon>Bacillati</taxon>
        <taxon>Actinomycetota</taxon>
        <taxon>Actinomycetes</taxon>
        <taxon>Micromonosporales</taxon>
        <taxon>Micromonosporaceae</taxon>
    </lineage>
</organism>
<dbReference type="RefSeq" id="WP_377260948.1">
    <property type="nucleotide sequence ID" value="NZ_JBHLUH010000083.1"/>
</dbReference>
<dbReference type="Proteomes" id="UP001589867">
    <property type="component" value="Unassembled WGS sequence"/>
</dbReference>
<dbReference type="InterPro" id="IPR042099">
    <property type="entry name" value="ANL_N_sf"/>
</dbReference>
<comment type="caution">
    <text evidence="3">The sequence shown here is derived from an EMBL/GenBank/DDBJ whole genome shotgun (WGS) entry which is preliminary data.</text>
</comment>
<proteinExistence type="predicted"/>
<reference evidence="3 4" key="1">
    <citation type="submission" date="2024-09" db="EMBL/GenBank/DDBJ databases">
        <authorList>
            <person name="Sun Q."/>
            <person name="Mori K."/>
        </authorList>
    </citation>
    <scope>NUCLEOTIDE SEQUENCE [LARGE SCALE GENOMIC DNA]</scope>
    <source>
        <strain evidence="3 4">TBRC 3947</strain>
    </source>
</reference>